<evidence type="ECO:0000313" key="2">
    <source>
        <dbReference type="Proteomes" id="UP000199375"/>
    </source>
</evidence>
<dbReference type="SUPFAM" id="SSF81901">
    <property type="entry name" value="HCP-like"/>
    <property type="match status" value="1"/>
</dbReference>
<dbReference type="AlphaFoldDB" id="A0A1C4YPK4"/>
<evidence type="ECO:0000313" key="1">
    <source>
        <dbReference type="EMBL" id="SCF22590.1"/>
    </source>
</evidence>
<protein>
    <submittedName>
        <fullName evidence="1">Sel1 repeat-containing protein</fullName>
    </submittedName>
</protein>
<proteinExistence type="predicted"/>
<organism evidence="1 2">
    <name type="scientific">Micromonospora haikouensis</name>
    <dbReference type="NCBI Taxonomy" id="686309"/>
    <lineage>
        <taxon>Bacteria</taxon>
        <taxon>Bacillati</taxon>
        <taxon>Actinomycetota</taxon>
        <taxon>Actinomycetes</taxon>
        <taxon>Micromonosporales</taxon>
        <taxon>Micromonosporaceae</taxon>
        <taxon>Micromonospora</taxon>
    </lineage>
</organism>
<reference evidence="1 2" key="1">
    <citation type="submission" date="2016-06" db="EMBL/GenBank/DDBJ databases">
        <authorList>
            <person name="Kjaerup R.B."/>
            <person name="Dalgaard T.S."/>
            <person name="Juul-Madsen H.R."/>
        </authorList>
    </citation>
    <scope>NUCLEOTIDE SEQUENCE [LARGE SCALE GENOMIC DNA]</scope>
    <source>
        <strain evidence="1 2">DSM 45626</strain>
    </source>
</reference>
<feature type="non-terminal residue" evidence="1">
    <location>
        <position position="1"/>
    </location>
</feature>
<dbReference type="Proteomes" id="UP000199375">
    <property type="component" value="Unassembled WGS sequence"/>
</dbReference>
<dbReference type="InterPro" id="IPR011990">
    <property type="entry name" value="TPR-like_helical_dom_sf"/>
</dbReference>
<name>A0A1C4YPK4_9ACTN</name>
<accession>A0A1C4YPK4</accession>
<dbReference type="Gene3D" id="1.25.40.10">
    <property type="entry name" value="Tetratricopeptide repeat domain"/>
    <property type="match status" value="1"/>
</dbReference>
<gene>
    <name evidence="1" type="ORF">GA0070558_16022</name>
</gene>
<dbReference type="EMBL" id="FMCW01000060">
    <property type="protein sequence ID" value="SCF22590.1"/>
    <property type="molecule type" value="Genomic_DNA"/>
</dbReference>
<sequence length="39" mass="4448">DGEEAEQWYRRAADAGHTEAMNNLGVLLYGRDDGEQPRR</sequence>